<sequence>MDDAILPRTYLVVLDGSAEARVALRFAARRAAKTQGRVEMLAVVEPAEFVQWGGVQDALEEEARLGAEALLHQSAGEIIEELGVKPEITIRQGDPVKAVRALLEERPNTAALVLGAQASGGPGPLVAYFAGAEAGHMPCPVMIIPGSLGDEALDRLS</sequence>
<accession>A0A838L2P6</accession>
<dbReference type="RefSeq" id="WP_160363192.1">
    <property type="nucleotide sequence ID" value="NZ_JACEIB010000003.1"/>
</dbReference>
<feature type="domain" description="UspA" evidence="1">
    <location>
        <begin position="10"/>
        <end position="145"/>
    </location>
</feature>
<keyword evidence="3" id="KW-1185">Reference proteome</keyword>
<evidence type="ECO:0000313" key="2">
    <source>
        <dbReference type="EMBL" id="MBA2933337.1"/>
    </source>
</evidence>
<dbReference type="SUPFAM" id="SSF52402">
    <property type="entry name" value="Adenine nucleotide alpha hydrolases-like"/>
    <property type="match status" value="1"/>
</dbReference>
<protein>
    <submittedName>
        <fullName evidence="2">Universal stress protein</fullName>
    </submittedName>
</protein>
<name>A0A838L2P6_9SPHN</name>
<dbReference type="Pfam" id="PF00582">
    <property type="entry name" value="Usp"/>
    <property type="match status" value="1"/>
</dbReference>
<dbReference type="Proteomes" id="UP000570166">
    <property type="component" value="Unassembled WGS sequence"/>
</dbReference>
<dbReference type="AlphaFoldDB" id="A0A838L2P6"/>
<dbReference type="Gene3D" id="3.40.50.12370">
    <property type="match status" value="1"/>
</dbReference>
<comment type="caution">
    <text evidence="2">The sequence shown here is derived from an EMBL/GenBank/DDBJ whole genome shotgun (WGS) entry which is preliminary data.</text>
</comment>
<dbReference type="CDD" id="cd00293">
    <property type="entry name" value="USP-like"/>
    <property type="match status" value="1"/>
</dbReference>
<evidence type="ECO:0000313" key="3">
    <source>
        <dbReference type="Proteomes" id="UP000570166"/>
    </source>
</evidence>
<reference evidence="2 3" key="1">
    <citation type="submission" date="2020-07" db="EMBL/GenBank/DDBJ databases">
        <authorList>
            <person name="Sun Q."/>
        </authorList>
    </citation>
    <scope>NUCLEOTIDE SEQUENCE [LARGE SCALE GENOMIC DNA]</scope>
    <source>
        <strain evidence="2 3">CGMCC 1.13654</strain>
    </source>
</reference>
<proteinExistence type="predicted"/>
<dbReference type="EMBL" id="JACEIB010000003">
    <property type="protein sequence ID" value="MBA2933337.1"/>
    <property type="molecule type" value="Genomic_DNA"/>
</dbReference>
<organism evidence="2 3">
    <name type="scientific">Sphingomonas chungangi</name>
    <dbReference type="NCBI Taxonomy" id="2683589"/>
    <lineage>
        <taxon>Bacteria</taxon>
        <taxon>Pseudomonadati</taxon>
        <taxon>Pseudomonadota</taxon>
        <taxon>Alphaproteobacteria</taxon>
        <taxon>Sphingomonadales</taxon>
        <taxon>Sphingomonadaceae</taxon>
        <taxon>Sphingomonas</taxon>
    </lineage>
</organism>
<gene>
    <name evidence="2" type="ORF">HZF05_04435</name>
</gene>
<evidence type="ECO:0000259" key="1">
    <source>
        <dbReference type="Pfam" id="PF00582"/>
    </source>
</evidence>
<dbReference type="InterPro" id="IPR006016">
    <property type="entry name" value="UspA"/>
</dbReference>